<evidence type="ECO:0000256" key="15">
    <source>
        <dbReference type="SAM" id="Coils"/>
    </source>
</evidence>
<dbReference type="PROSITE" id="PS51225">
    <property type="entry name" value="MARVEL"/>
    <property type="match status" value="1"/>
</dbReference>
<keyword evidence="9 15" id="KW-0175">Coiled coil</keyword>
<dbReference type="GO" id="GO:0005886">
    <property type="term" value="C:plasma membrane"/>
    <property type="evidence" value="ECO:0007669"/>
    <property type="project" value="UniProtKB-SubCell"/>
</dbReference>
<evidence type="ECO:0000256" key="1">
    <source>
        <dbReference type="ARBA" id="ARBA00009171"/>
    </source>
</evidence>
<accession>H3ASJ4</accession>
<comment type="function">
    <text evidence="12">May play a role in the formation and regulation of the tight junction (TJ) paracellular permeability barrier.</text>
</comment>
<dbReference type="Gene3D" id="6.10.140.340">
    <property type="match status" value="1"/>
</dbReference>
<evidence type="ECO:0000256" key="16">
    <source>
        <dbReference type="SAM" id="MobiDB-lite"/>
    </source>
</evidence>
<dbReference type="InterPro" id="IPR002958">
    <property type="entry name" value="Occludin"/>
</dbReference>
<dbReference type="Ensembl" id="ENSLACT00000012709.1">
    <property type="protein sequence ID" value="ENSLACP00000012615.1"/>
    <property type="gene ID" value="ENSLACG00000011114.2"/>
</dbReference>
<evidence type="ECO:0000256" key="3">
    <source>
        <dbReference type="ARBA" id="ARBA00022427"/>
    </source>
</evidence>
<dbReference type="InterPro" id="IPR010844">
    <property type="entry name" value="Occludin_ELL"/>
</dbReference>
<evidence type="ECO:0000256" key="14">
    <source>
        <dbReference type="PROSITE-ProRule" id="PRU01324"/>
    </source>
</evidence>
<evidence type="ECO:0000259" key="18">
    <source>
        <dbReference type="PROSITE" id="PS51225"/>
    </source>
</evidence>
<dbReference type="STRING" id="7897.ENSLACP00000012615"/>
<dbReference type="PROSITE" id="PS51980">
    <property type="entry name" value="OCEL"/>
    <property type="match status" value="1"/>
</dbReference>
<dbReference type="GeneTree" id="ENSGT00940000165052"/>
<reference evidence="20" key="3">
    <citation type="submission" date="2025-09" db="UniProtKB">
        <authorList>
            <consortium name="Ensembl"/>
        </authorList>
    </citation>
    <scope>IDENTIFICATION</scope>
</reference>
<sequence length="532" mass="60337">MYEKRHFDSLPVYSPSNQFSHPFDYGVPEEDYVYGIQPPAPGSYYIEDEPQYFYKWTSPPGIIRILECIILVLCVGIFACVASTLAWDYNYGYGYGYGGGGGGGLGGYYPSYGYGSSYGSGYGYDNYNRGTNPAAAKGFMIAMAAICFFVALGVFVSSVTKSEGSRTRKFYLIVLIVSGILAGLELIGTIVYIMGVNPMAQSSGSMYYNQVRMLCNQFYSPMTSGAFVNQYLYHYCVVDPQEAVAIVCGFLVALAFIIVCVFAQKTRQKIWKYGKQNIYWEKPMGVVTKGPDVEQWVSNISTDKEKGHSPSVVFLDTAENSLVVENYLFGQCGQKSKTADSRKKMKKVVDHILKFMPEGSSYPAVKHPEQTLSSSTSGEAQKEPQGKPAGRRRRRRRRNPELDESQYETDYTTGIDSGNELDKEEWMRLYPPITSDSVRQEYKREFDTDLKHYKKLCAEMDDVSDQMNQLNKQLDSLSVDSPQYQGIAEEYNRLKDLKRTLNYQDKKIQCKQLRNKLFHIKRMVSNYDKQKV</sequence>
<reference evidence="21" key="1">
    <citation type="submission" date="2011-08" db="EMBL/GenBank/DDBJ databases">
        <title>The draft genome of Latimeria chalumnae.</title>
        <authorList>
            <person name="Di Palma F."/>
            <person name="Alfoldi J."/>
            <person name="Johnson J."/>
            <person name="Berlin A."/>
            <person name="Gnerre S."/>
            <person name="Jaffe D."/>
            <person name="MacCallum I."/>
            <person name="Young S."/>
            <person name="Walker B.J."/>
            <person name="Lander E."/>
            <person name="Lindblad-Toh K."/>
        </authorList>
    </citation>
    <scope>NUCLEOTIDE SEQUENCE [LARGE SCALE GENOMIC DNA]</scope>
    <source>
        <strain evidence="21">Wild caught</strain>
    </source>
</reference>
<feature type="transmembrane region" description="Helical" evidence="17">
    <location>
        <begin position="65"/>
        <end position="87"/>
    </location>
</feature>
<dbReference type="EMBL" id="AFYH01122500">
    <property type="status" value="NOT_ANNOTATED_CDS"/>
    <property type="molecule type" value="Genomic_DNA"/>
</dbReference>
<dbReference type="PIRSF" id="PIRSF005993">
    <property type="entry name" value="Occludin"/>
    <property type="match status" value="1"/>
</dbReference>
<evidence type="ECO:0000256" key="13">
    <source>
        <dbReference type="PIRSR" id="PIRSR005993-1"/>
    </source>
</evidence>
<dbReference type="GO" id="GO:0008023">
    <property type="term" value="C:transcription elongation factor complex"/>
    <property type="evidence" value="ECO:0007669"/>
    <property type="project" value="TreeGrafter"/>
</dbReference>
<feature type="transmembrane region" description="Helical" evidence="17">
    <location>
        <begin position="243"/>
        <end position="263"/>
    </location>
</feature>
<protein>
    <recommendedName>
        <fullName evidence="2 12">Occludin</fullName>
    </recommendedName>
</protein>
<organism evidence="20 21">
    <name type="scientific">Latimeria chalumnae</name>
    <name type="common">Coelacanth</name>
    <dbReference type="NCBI Taxonomy" id="7897"/>
    <lineage>
        <taxon>Eukaryota</taxon>
        <taxon>Metazoa</taxon>
        <taxon>Chordata</taxon>
        <taxon>Craniata</taxon>
        <taxon>Vertebrata</taxon>
        <taxon>Euteleostomi</taxon>
        <taxon>Coelacanthiformes</taxon>
        <taxon>Coelacanthidae</taxon>
        <taxon>Latimeria</taxon>
    </lineage>
</organism>
<evidence type="ECO:0000313" key="21">
    <source>
        <dbReference type="Proteomes" id="UP000008672"/>
    </source>
</evidence>
<dbReference type="GO" id="GO:0000987">
    <property type="term" value="F:cis-regulatory region sequence-specific DNA binding"/>
    <property type="evidence" value="ECO:0007669"/>
    <property type="project" value="TreeGrafter"/>
</dbReference>
<feature type="transmembrane region" description="Helical" evidence="17">
    <location>
        <begin position="138"/>
        <end position="158"/>
    </location>
</feature>
<comment type="subcellular location">
    <subcellularLocation>
        <location evidence="12">Cell membrane</location>
        <topology evidence="12">Multi-pass membrane protein</topology>
    </subcellularLocation>
    <subcellularLocation>
        <location evidence="12">Cell junction</location>
        <location evidence="12">Tight junction</location>
    </subcellularLocation>
</comment>
<evidence type="ECO:0000256" key="11">
    <source>
        <dbReference type="ARBA" id="ARBA00023157"/>
    </source>
</evidence>
<dbReference type="HOGENOM" id="CLU_039628_1_0_1"/>
<evidence type="ECO:0000313" key="20">
    <source>
        <dbReference type="Ensembl" id="ENSLACP00000012615.1"/>
    </source>
</evidence>
<dbReference type="PRINTS" id="PR01258">
    <property type="entry name" value="OCCLUDIN"/>
</dbReference>
<evidence type="ECO:0000256" key="5">
    <source>
        <dbReference type="ARBA" id="ARBA00022553"/>
    </source>
</evidence>
<feature type="transmembrane region" description="Helical" evidence="17">
    <location>
        <begin position="170"/>
        <end position="194"/>
    </location>
</feature>
<keyword evidence="8 17" id="KW-1133">Transmembrane helix</keyword>
<evidence type="ECO:0000256" key="8">
    <source>
        <dbReference type="ARBA" id="ARBA00022989"/>
    </source>
</evidence>
<keyword evidence="7 12" id="KW-0965">Cell junction</keyword>
<dbReference type="Proteomes" id="UP000008672">
    <property type="component" value="Unassembled WGS sequence"/>
</dbReference>
<keyword evidence="21" id="KW-1185">Reference proteome</keyword>
<evidence type="ECO:0000256" key="2">
    <source>
        <dbReference type="ARBA" id="ARBA00016772"/>
    </source>
</evidence>
<keyword evidence="11 13" id="KW-1015">Disulfide bond</keyword>
<feature type="compositionally biased region" description="Basic residues" evidence="16">
    <location>
        <begin position="389"/>
        <end position="398"/>
    </location>
</feature>
<feature type="region of interest" description="Disordered" evidence="16">
    <location>
        <begin position="359"/>
        <end position="418"/>
    </location>
</feature>
<feature type="coiled-coil region" evidence="15">
    <location>
        <begin position="453"/>
        <end position="480"/>
    </location>
</feature>
<dbReference type="GO" id="GO:0070830">
    <property type="term" value="P:bicellular tight junction assembly"/>
    <property type="evidence" value="ECO:0007669"/>
    <property type="project" value="InterPro"/>
</dbReference>
<evidence type="ECO:0000256" key="10">
    <source>
        <dbReference type="ARBA" id="ARBA00023136"/>
    </source>
</evidence>
<dbReference type="SUPFAM" id="SSF144292">
    <property type="entry name" value="occludin/ELL-like"/>
    <property type="match status" value="1"/>
</dbReference>
<feature type="domain" description="OCEL" evidence="19">
    <location>
        <begin position="424"/>
        <end position="532"/>
    </location>
</feature>
<feature type="disulfide bond" evidence="13">
    <location>
        <begin position="215"/>
        <end position="236"/>
    </location>
</feature>
<feature type="domain" description="MARVEL" evidence="18">
    <location>
        <begin position="58"/>
        <end position="268"/>
    </location>
</feature>
<keyword evidence="6 12" id="KW-0812">Transmembrane</keyword>
<evidence type="ECO:0000256" key="4">
    <source>
        <dbReference type="ARBA" id="ARBA00022475"/>
    </source>
</evidence>
<keyword evidence="10 12" id="KW-0472">Membrane</keyword>
<dbReference type="eggNOG" id="ENOG502QS9F">
    <property type="taxonomic scope" value="Eukaryota"/>
</dbReference>
<dbReference type="GO" id="GO:0032968">
    <property type="term" value="P:positive regulation of transcription elongation by RNA polymerase II"/>
    <property type="evidence" value="ECO:0007669"/>
    <property type="project" value="TreeGrafter"/>
</dbReference>
<evidence type="ECO:0000259" key="19">
    <source>
        <dbReference type="PROSITE" id="PS51980"/>
    </source>
</evidence>
<name>H3ASJ4_LATCH</name>
<evidence type="ECO:0000256" key="7">
    <source>
        <dbReference type="ARBA" id="ARBA00022949"/>
    </source>
</evidence>
<keyword evidence="3 12" id="KW-0796">Tight junction</keyword>
<keyword evidence="5" id="KW-0597">Phosphoprotein</keyword>
<keyword evidence="4" id="KW-1003">Cell membrane</keyword>
<dbReference type="GO" id="GO:0042795">
    <property type="term" value="P:snRNA transcription by RNA polymerase II"/>
    <property type="evidence" value="ECO:0007669"/>
    <property type="project" value="TreeGrafter"/>
</dbReference>
<dbReference type="InParanoid" id="H3ASJ4"/>
<reference evidence="20" key="2">
    <citation type="submission" date="2025-08" db="UniProtKB">
        <authorList>
            <consortium name="Ensembl"/>
        </authorList>
    </citation>
    <scope>IDENTIFICATION</scope>
</reference>
<dbReference type="InterPro" id="IPR031176">
    <property type="entry name" value="ELL/occludin"/>
</dbReference>
<dbReference type="InterPro" id="IPR008253">
    <property type="entry name" value="Marvel"/>
</dbReference>
<dbReference type="GO" id="GO:0005923">
    <property type="term" value="C:bicellular tight junction"/>
    <property type="evidence" value="ECO:0007669"/>
    <property type="project" value="UniProtKB-SubCell"/>
</dbReference>
<comment type="similarity">
    <text evidence="1 12 14">Belongs to the ELL/occludin family.</text>
</comment>
<evidence type="ECO:0000256" key="12">
    <source>
        <dbReference type="PIRNR" id="PIRNR005993"/>
    </source>
</evidence>
<dbReference type="AlphaFoldDB" id="H3ASJ4"/>
<evidence type="ECO:0000256" key="17">
    <source>
        <dbReference type="SAM" id="Phobius"/>
    </source>
</evidence>
<feature type="compositionally biased region" description="Polar residues" evidence="16">
    <location>
        <begin position="370"/>
        <end position="379"/>
    </location>
</feature>
<gene>
    <name evidence="20" type="primary">LOC102362150</name>
</gene>
<dbReference type="PANTHER" id="PTHR23288:SF6">
    <property type="entry name" value="OCCLUDIN"/>
    <property type="match status" value="1"/>
</dbReference>
<dbReference type="PANTHER" id="PTHR23288">
    <property type="entry name" value="OCCLUDIN AND RNA POLYMERASE II ELONGATION FACTOR ELL"/>
    <property type="match status" value="1"/>
</dbReference>
<dbReference type="Pfam" id="PF01284">
    <property type="entry name" value="MARVEL"/>
    <property type="match status" value="1"/>
</dbReference>
<proteinExistence type="inferred from homology"/>
<evidence type="ECO:0000256" key="9">
    <source>
        <dbReference type="ARBA" id="ARBA00023054"/>
    </source>
</evidence>
<dbReference type="Pfam" id="PF07303">
    <property type="entry name" value="Occludin_ELL"/>
    <property type="match status" value="1"/>
</dbReference>
<evidence type="ECO:0000256" key="6">
    <source>
        <dbReference type="ARBA" id="ARBA00022692"/>
    </source>
</evidence>